<dbReference type="Proteomes" id="UP000186469">
    <property type="component" value="Unassembled WGS sequence"/>
</dbReference>
<keyword evidence="2 6" id="KW-0732">Signal</keyword>
<dbReference type="InterPro" id="IPR008816">
    <property type="entry name" value="Gly_zipper_2TM_dom"/>
</dbReference>
<evidence type="ECO:0000313" key="8">
    <source>
        <dbReference type="EMBL" id="SHN51099.1"/>
    </source>
</evidence>
<dbReference type="OrthoDB" id="9099827at2"/>
<comment type="subcellular location">
    <subcellularLocation>
        <location evidence="1">Cell outer membrane</location>
        <topology evidence="1">Lipid-anchor</topology>
    </subcellularLocation>
</comment>
<name>A0A1M7RXR3_9BACT</name>
<dbReference type="PROSITE" id="PS51257">
    <property type="entry name" value="PROKAR_LIPOPROTEIN"/>
    <property type="match status" value="1"/>
</dbReference>
<accession>A0A1M7RXR3</accession>
<organism evidence="8 9">
    <name type="scientific">Desulfovibrio litoralis DSM 11393</name>
    <dbReference type="NCBI Taxonomy" id="1121455"/>
    <lineage>
        <taxon>Bacteria</taxon>
        <taxon>Pseudomonadati</taxon>
        <taxon>Thermodesulfobacteriota</taxon>
        <taxon>Desulfovibrionia</taxon>
        <taxon>Desulfovibrionales</taxon>
        <taxon>Desulfovibrionaceae</taxon>
        <taxon>Desulfovibrio</taxon>
    </lineage>
</organism>
<dbReference type="AlphaFoldDB" id="A0A1M7RXR3"/>
<dbReference type="PANTHER" id="PTHR35603:SF1">
    <property type="entry name" value="OUTER MEMBRANE LIPOPROTEIN SLYB"/>
    <property type="match status" value="1"/>
</dbReference>
<keyword evidence="4" id="KW-0564">Palmitate</keyword>
<dbReference type="Pfam" id="PF05433">
    <property type="entry name" value="Rick_17kDa_Anti"/>
    <property type="match status" value="1"/>
</dbReference>
<evidence type="ECO:0000259" key="7">
    <source>
        <dbReference type="Pfam" id="PF05433"/>
    </source>
</evidence>
<dbReference type="PANTHER" id="PTHR35603">
    <property type="match status" value="1"/>
</dbReference>
<protein>
    <submittedName>
        <fullName evidence="8">Outer membrane lipoprotein SlyB</fullName>
    </submittedName>
</protein>
<feature type="chain" id="PRO_5013020406" evidence="6">
    <location>
        <begin position="24"/>
        <end position="164"/>
    </location>
</feature>
<evidence type="ECO:0000256" key="1">
    <source>
        <dbReference type="ARBA" id="ARBA00004459"/>
    </source>
</evidence>
<dbReference type="GO" id="GO:0009279">
    <property type="term" value="C:cell outer membrane"/>
    <property type="evidence" value="ECO:0007669"/>
    <property type="project" value="UniProtKB-SubCell"/>
</dbReference>
<evidence type="ECO:0000256" key="6">
    <source>
        <dbReference type="SAM" id="SignalP"/>
    </source>
</evidence>
<gene>
    <name evidence="8" type="ORF">SAMN02745728_00318</name>
</gene>
<evidence type="ECO:0000313" key="9">
    <source>
        <dbReference type="Proteomes" id="UP000186469"/>
    </source>
</evidence>
<dbReference type="STRING" id="1121455.SAMN02745728_00318"/>
<keyword evidence="3" id="KW-0472">Membrane</keyword>
<proteinExistence type="predicted"/>
<feature type="signal peptide" evidence="6">
    <location>
        <begin position="1"/>
        <end position="23"/>
    </location>
</feature>
<dbReference type="RefSeq" id="WP_072695803.1">
    <property type="nucleotide sequence ID" value="NZ_FRDI01000002.1"/>
</dbReference>
<sequence>MFFNKIKIFSTICLFALLLGACASQTGGSFNSSETRRSQTVRMGHIIAIEDAVIENNPSGLGSLGGAVVGGVVGNTMGGGSGRVLTTLGGAIIGGLIGTGIESRVNHRQAIEIVVSIDGTNEKIAVVQELGDAERALRVGDRVRILSGNDGSVRVRGGGTESKN</sequence>
<dbReference type="InterPro" id="IPR051407">
    <property type="entry name" value="Bact_OM_lipoprot/Surf_antigen"/>
</dbReference>
<dbReference type="EMBL" id="FRDI01000002">
    <property type="protein sequence ID" value="SHN51099.1"/>
    <property type="molecule type" value="Genomic_DNA"/>
</dbReference>
<evidence type="ECO:0000256" key="3">
    <source>
        <dbReference type="ARBA" id="ARBA00023136"/>
    </source>
</evidence>
<keyword evidence="5 8" id="KW-0449">Lipoprotein</keyword>
<evidence type="ECO:0000256" key="5">
    <source>
        <dbReference type="ARBA" id="ARBA00023288"/>
    </source>
</evidence>
<evidence type="ECO:0000256" key="4">
    <source>
        <dbReference type="ARBA" id="ARBA00023139"/>
    </source>
</evidence>
<keyword evidence="9" id="KW-1185">Reference proteome</keyword>
<feature type="domain" description="Glycine zipper 2TM" evidence="7">
    <location>
        <begin position="61"/>
        <end position="101"/>
    </location>
</feature>
<evidence type="ECO:0000256" key="2">
    <source>
        <dbReference type="ARBA" id="ARBA00022729"/>
    </source>
</evidence>
<reference evidence="8 9" key="1">
    <citation type="submission" date="2016-12" db="EMBL/GenBank/DDBJ databases">
        <authorList>
            <person name="Song W.-J."/>
            <person name="Kurnit D.M."/>
        </authorList>
    </citation>
    <scope>NUCLEOTIDE SEQUENCE [LARGE SCALE GENOMIC DNA]</scope>
    <source>
        <strain evidence="8 9">DSM 11393</strain>
    </source>
</reference>